<dbReference type="Gene3D" id="1.10.220.100">
    <property type="entry name" value="conserved c-terminal region of ge- 1"/>
    <property type="match status" value="1"/>
</dbReference>
<feature type="region of interest" description="Disordered" evidence="5">
    <location>
        <begin position="195"/>
        <end position="230"/>
    </location>
</feature>
<name>A0AA35RPT6_GEOBA</name>
<dbReference type="Gene3D" id="6.10.140.270">
    <property type="match status" value="1"/>
</dbReference>
<gene>
    <name evidence="7" type="ORF">GBAR_LOCUS9611</name>
</gene>
<evidence type="ECO:0000313" key="7">
    <source>
        <dbReference type="EMBL" id="CAI8015530.1"/>
    </source>
</evidence>
<dbReference type="PANTHER" id="PTHR15598:SF5">
    <property type="entry name" value="ENHANCER OF MRNA-DECAPPING PROTEIN 4"/>
    <property type="match status" value="1"/>
</dbReference>
<dbReference type="EMBL" id="CASHTH010001458">
    <property type="protein sequence ID" value="CAI8015530.1"/>
    <property type="molecule type" value="Genomic_DNA"/>
</dbReference>
<evidence type="ECO:0000313" key="8">
    <source>
        <dbReference type="Proteomes" id="UP001174909"/>
    </source>
</evidence>
<dbReference type="GO" id="GO:0000932">
    <property type="term" value="C:P-body"/>
    <property type="evidence" value="ECO:0007669"/>
    <property type="project" value="TreeGrafter"/>
</dbReference>
<evidence type="ECO:0000259" key="6">
    <source>
        <dbReference type="Pfam" id="PF21289"/>
    </source>
</evidence>
<keyword evidence="3" id="KW-0853">WD repeat</keyword>
<evidence type="ECO:0000256" key="3">
    <source>
        <dbReference type="ARBA" id="ARBA00022574"/>
    </source>
</evidence>
<keyword evidence="2" id="KW-0963">Cytoplasm</keyword>
<dbReference type="Proteomes" id="UP001174909">
    <property type="component" value="Unassembled WGS sequence"/>
</dbReference>
<reference evidence="7" key="1">
    <citation type="submission" date="2023-03" db="EMBL/GenBank/DDBJ databases">
        <authorList>
            <person name="Steffen K."/>
            <person name="Cardenas P."/>
        </authorList>
    </citation>
    <scope>NUCLEOTIDE SEQUENCE</scope>
</reference>
<proteinExistence type="predicted"/>
<dbReference type="PANTHER" id="PTHR15598">
    <property type="entry name" value="ENHANCER OF MRNA-DECAPPING PROTEIN 4"/>
    <property type="match status" value="1"/>
</dbReference>
<evidence type="ECO:0000256" key="2">
    <source>
        <dbReference type="ARBA" id="ARBA00022490"/>
    </source>
</evidence>
<comment type="subcellular location">
    <subcellularLocation>
        <location evidence="1">Cytoplasm</location>
    </subcellularLocation>
</comment>
<keyword evidence="4" id="KW-0677">Repeat</keyword>
<dbReference type="InterPro" id="IPR044938">
    <property type="entry name" value="EDC4_C_sf"/>
</dbReference>
<sequence length="230" mass="25699">MFRQVDEAFRRGIAEYLSQLQQQFHQLSEPALQHLASSYHSLHSLLTSPDSPLVTSLQREIRTTMQSVLQGVGESVRGVVREEIDSALQKHAHSISPEARAMEERARKEEIQRLVQSQELNRAFETALSTSDLSLVLYLCQQVTPEDVFDKTPCPLSQPVLLSLVQQLSVDLSEHVDLKLRFLEASVLGLDVNNDITKSHRPKSANSDQQLGGRSRPIAPSPTLRLSSAL</sequence>
<accession>A0AA35RPT6</accession>
<dbReference type="Pfam" id="PF21289">
    <property type="entry name" value="EDC4_C"/>
    <property type="match status" value="1"/>
</dbReference>
<evidence type="ECO:0000256" key="5">
    <source>
        <dbReference type="SAM" id="MobiDB-lite"/>
    </source>
</evidence>
<dbReference type="InterPro" id="IPR049404">
    <property type="entry name" value="EDC4_C"/>
</dbReference>
<dbReference type="AlphaFoldDB" id="A0AA35RPT6"/>
<protein>
    <submittedName>
        <fullName evidence="7">Enhancer of mRNA-decapping protein 4</fullName>
    </submittedName>
</protein>
<dbReference type="InterPro" id="IPR045152">
    <property type="entry name" value="EDC4-like"/>
</dbReference>
<evidence type="ECO:0000256" key="4">
    <source>
        <dbReference type="ARBA" id="ARBA00022737"/>
    </source>
</evidence>
<feature type="domain" description="Enhancer of mRNA-decapping protein 4 C-terminal" evidence="6">
    <location>
        <begin position="111"/>
        <end position="203"/>
    </location>
</feature>
<dbReference type="GO" id="GO:0031087">
    <property type="term" value="P:deadenylation-independent decapping of nuclear-transcribed mRNA"/>
    <property type="evidence" value="ECO:0007669"/>
    <property type="project" value="InterPro"/>
</dbReference>
<keyword evidence="8" id="KW-1185">Reference proteome</keyword>
<evidence type="ECO:0000256" key="1">
    <source>
        <dbReference type="ARBA" id="ARBA00004496"/>
    </source>
</evidence>
<organism evidence="7 8">
    <name type="scientific">Geodia barretti</name>
    <name type="common">Barrett's horny sponge</name>
    <dbReference type="NCBI Taxonomy" id="519541"/>
    <lineage>
        <taxon>Eukaryota</taxon>
        <taxon>Metazoa</taxon>
        <taxon>Porifera</taxon>
        <taxon>Demospongiae</taxon>
        <taxon>Heteroscleromorpha</taxon>
        <taxon>Tetractinellida</taxon>
        <taxon>Astrophorina</taxon>
        <taxon>Geodiidae</taxon>
        <taxon>Geodia</taxon>
    </lineage>
</organism>
<comment type="caution">
    <text evidence="7">The sequence shown here is derived from an EMBL/GenBank/DDBJ whole genome shotgun (WGS) entry which is preliminary data.</text>
</comment>